<comment type="caution">
    <text evidence="3">The sequence shown here is derived from an EMBL/GenBank/DDBJ whole genome shotgun (WGS) entry which is preliminary data.</text>
</comment>
<evidence type="ECO:0000256" key="1">
    <source>
        <dbReference type="SAM" id="Phobius"/>
    </source>
</evidence>
<dbReference type="GO" id="GO:0010181">
    <property type="term" value="F:FMN binding"/>
    <property type="evidence" value="ECO:0007669"/>
    <property type="project" value="InterPro"/>
</dbReference>
<dbReference type="InterPro" id="IPR052200">
    <property type="entry name" value="Protoporphyrinogen_IX_DH"/>
</dbReference>
<accession>A0A9D1T7I3</accession>
<protein>
    <submittedName>
        <fullName evidence="3">Flavodoxin</fullName>
    </submittedName>
</protein>
<dbReference type="PANTHER" id="PTHR38030:SF2">
    <property type="entry name" value="PROTOPORPHYRINOGEN IX DEHYDROGENASE [QUINONE]"/>
    <property type="match status" value="1"/>
</dbReference>
<dbReference type="PROSITE" id="PS00201">
    <property type="entry name" value="FLAVODOXIN"/>
    <property type="match status" value="1"/>
</dbReference>
<sequence length="181" mass="20383">MSELLVLYKSKYGSTKKYARWIQEETGCDVFPVEAYKNGDFSGYTTVIFAGGVYAGSIAGLSTLKRNLRRLSGKYVAVLAVGATPFDEKSFEQLKTQNRRGLPAGIPVFYARGAYDEKRMSLKDRTLCRMLKKSLAGKEPSQLEHWMQALVQAGDTPMDWTDPEELAPLLKYLKEPERALR</sequence>
<dbReference type="GO" id="GO:0009055">
    <property type="term" value="F:electron transfer activity"/>
    <property type="evidence" value="ECO:0007669"/>
    <property type="project" value="InterPro"/>
</dbReference>
<dbReference type="GO" id="GO:0070819">
    <property type="term" value="F:menaquinone-dependent protoporphyrinogen oxidase activity"/>
    <property type="evidence" value="ECO:0007669"/>
    <property type="project" value="TreeGrafter"/>
</dbReference>
<dbReference type="PANTHER" id="PTHR38030">
    <property type="entry name" value="PROTOPORPHYRINOGEN IX DEHYDROGENASE [MENAQUINONE]"/>
    <property type="match status" value="1"/>
</dbReference>
<dbReference type="InterPro" id="IPR001226">
    <property type="entry name" value="Flavodoxin_CS"/>
</dbReference>
<gene>
    <name evidence="3" type="ORF">IAA63_12545</name>
</gene>
<reference evidence="3" key="1">
    <citation type="submission" date="2020-10" db="EMBL/GenBank/DDBJ databases">
        <authorList>
            <person name="Gilroy R."/>
        </authorList>
    </citation>
    <scope>NUCLEOTIDE SEQUENCE</scope>
    <source>
        <strain evidence="3">ChiBcec2-4451</strain>
    </source>
</reference>
<reference evidence="3" key="2">
    <citation type="journal article" date="2021" name="PeerJ">
        <title>Extensive microbial diversity within the chicken gut microbiome revealed by metagenomics and culture.</title>
        <authorList>
            <person name="Gilroy R."/>
            <person name="Ravi A."/>
            <person name="Getino M."/>
            <person name="Pursley I."/>
            <person name="Horton D.L."/>
            <person name="Alikhan N.F."/>
            <person name="Baker D."/>
            <person name="Gharbi K."/>
            <person name="Hall N."/>
            <person name="Watson M."/>
            <person name="Adriaenssens E.M."/>
            <person name="Foster-Nyarko E."/>
            <person name="Jarju S."/>
            <person name="Secka A."/>
            <person name="Antonio M."/>
            <person name="Oren A."/>
            <person name="Chaudhuri R.R."/>
            <person name="La Ragione R."/>
            <person name="Hildebrand F."/>
            <person name="Pallen M.J."/>
        </authorList>
    </citation>
    <scope>NUCLEOTIDE SEQUENCE</scope>
    <source>
        <strain evidence="3">ChiBcec2-4451</strain>
    </source>
</reference>
<proteinExistence type="predicted"/>
<dbReference type="EMBL" id="DVON01000268">
    <property type="protein sequence ID" value="HIV13949.1"/>
    <property type="molecule type" value="Genomic_DNA"/>
</dbReference>
<evidence type="ECO:0000313" key="3">
    <source>
        <dbReference type="EMBL" id="HIV13949.1"/>
    </source>
</evidence>
<dbReference type="Pfam" id="PF12724">
    <property type="entry name" value="Flavodoxin_5"/>
    <property type="match status" value="1"/>
</dbReference>
<dbReference type="Gene3D" id="3.40.50.360">
    <property type="match status" value="1"/>
</dbReference>
<dbReference type="Proteomes" id="UP000886723">
    <property type="component" value="Unassembled WGS sequence"/>
</dbReference>
<dbReference type="AlphaFoldDB" id="A0A9D1T7I3"/>
<organism evidence="3 4">
    <name type="scientific">Candidatus Pullilachnospira stercoravium</name>
    <dbReference type="NCBI Taxonomy" id="2840913"/>
    <lineage>
        <taxon>Bacteria</taxon>
        <taxon>Bacillati</taxon>
        <taxon>Bacillota</taxon>
        <taxon>Clostridia</taxon>
        <taxon>Lachnospirales</taxon>
        <taxon>Lachnospiraceae</taxon>
        <taxon>Lachnospiraceae incertae sedis</taxon>
        <taxon>Candidatus Pullilachnospira</taxon>
    </lineage>
</organism>
<dbReference type="SUPFAM" id="SSF52218">
    <property type="entry name" value="Flavoproteins"/>
    <property type="match status" value="1"/>
</dbReference>
<evidence type="ECO:0000313" key="4">
    <source>
        <dbReference type="Proteomes" id="UP000886723"/>
    </source>
</evidence>
<dbReference type="GO" id="GO:0006783">
    <property type="term" value="P:heme biosynthetic process"/>
    <property type="evidence" value="ECO:0007669"/>
    <property type="project" value="TreeGrafter"/>
</dbReference>
<name>A0A9D1T7I3_9FIRM</name>
<dbReference type="InterPro" id="IPR026816">
    <property type="entry name" value="Flavodoxin_dom"/>
</dbReference>
<feature type="transmembrane region" description="Helical" evidence="1">
    <location>
        <begin position="41"/>
        <end position="64"/>
    </location>
</feature>
<dbReference type="InterPro" id="IPR029039">
    <property type="entry name" value="Flavoprotein-like_sf"/>
</dbReference>
<feature type="domain" description="Flavodoxin" evidence="2">
    <location>
        <begin position="5"/>
        <end position="138"/>
    </location>
</feature>
<keyword evidence="1" id="KW-1133">Transmembrane helix</keyword>
<keyword evidence="1" id="KW-0472">Membrane</keyword>
<evidence type="ECO:0000259" key="2">
    <source>
        <dbReference type="Pfam" id="PF12724"/>
    </source>
</evidence>
<keyword evidence="1" id="KW-0812">Transmembrane</keyword>